<dbReference type="Gene3D" id="1.20.120.530">
    <property type="entry name" value="GntR ligand-binding domain-like"/>
    <property type="match status" value="1"/>
</dbReference>
<dbReference type="InterPro" id="IPR008920">
    <property type="entry name" value="TF_FadR/GntR_C"/>
</dbReference>
<evidence type="ECO:0000256" key="1">
    <source>
        <dbReference type="ARBA" id="ARBA00023015"/>
    </source>
</evidence>
<keyword evidence="3" id="KW-0804">Transcription</keyword>
<comment type="caution">
    <text evidence="5">The sequence shown here is derived from an EMBL/GenBank/DDBJ whole genome shotgun (WGS) entry which is preliminary data.</text>
</comment>
<dbReference type="SUPFAM" id="SSF48008">
    <property type="entry name" value="GntR ligand-binding domain-like"/>
    <property type="match status" value="1"/>
</dbReference>
<dbReference type="PRINTS" id="PR00035">
    <property type="entry name" value="HTHGNTR"/>
</dbReference>
<dbReference type="InterPro" id="IPR011711">
    <property type="entry name" value="GntR_C"/>
</dbReference>
<evidence type="ECO:0000313" key="5">
    <source>
        <dbReference type="EMBL" id="GAA3940505.1"/>
    </source>
</evidence>
<gene>
    <name evidence="5" type="ORF">GCM10022383_17980</name>
</gene>
<accession>A0ABP7NB62</accession>
<evidence type="ECO:0000256" key="2">
    <source>
        <dbReference type="ARBA" id="ARBA00023125"/>
    </source>
</evidence>
<dbReference type="InterPro" id="IPR036390">
    <property type="entry name" value="WH_DNA-bd_sf"/>
</dbReference>
<evidence type="ECO:0000313" key="6">
    <source>
        <dbReference type="Proteomes" id="UP001501591"/>
    </source>
</evidence>
<dbReference type="Gene3D" id="1.10.10.10">
    <property type="entry name" value="Winged helix-like DNA-binding domain superfamily/Winged helix DNA-binding domain"/>
    <property type="match status" value="1"/>
</dbReference>
<keyword evidence="2" id="KW-0238">DNA-binding</keyword>
<feature type="domain" description="HTH gntR-type" evidence="4">
    <location>
        <begin position="20"/>
        <end position="87"/>
    </location>
</feature>
<keyword evidence="1" id="KW-0805">Transcription regulation</keyword>
<dbReference type="PROSITE" id="PS50949">
    <property type="entry name" value="HTH_GNTR"/>
    <property type="match status" value="1"/>
</dbReference>
<keyword evidence="6" id="KW-1185">Reference proteome</keyword>
<dbReference type="InterPro" id="IPR036388">
    <property type="entry name" value="WH-like_DNA-bd_sf"/>
</dbReference>
<dbReference type="EMBL" id="BAABCP010000001">
    <property type="protein sequence ID" value="GAA3940505.1"/>
    <property type="molecule type" value="Genomic_DNA"/>
</dbReference>
<dbReference type="PANTHER" id="PTHR43537:SF24">
    <property type="entry name" value="GLUCONATE OPERON TRANSCRIPTIONAL REPRESSOR"/>
    <property type="match status" value="1"/>
</dbReference>
<evidence type="ECO:0000259" key="4">
    <source>
        <dbReference type="PROSITE" id="PS50949"/>
    </source>
</evidence>
<name>A0ABP7NB62_9MICO</name>
<organism evidence="5 6">
    <name type="scientific">Microbacterium soli</name>
    <dbReference type="NCBI Taxonomy" id="446075"/>
    <lineage>
        <taxon>Bacteria</taxon>
        <taxon>Bacillati</taxon>
        <taxon>Actinomycetota</taxon>
        <taxon>Actinomycetes</taxon>
        <taxon>Micrococcales</taxon>
        <taxon>Microbacteriaceae</taxon>
        <taxon>Microbacterium</taxon>
    </lineage>
</organism>
<proteinExistence type="predicted"/>
<dbReference type="Proteomes" id="UP001501591">
    <property type="component" value="Unassembled WGS sequence"/>
</dbReference>
<reference evidence="6" key="1">
    <citation type="journal article" date="2019" name="Int. J. Syst. Evol. Microbiol.">
        <title>The Global Catalogue of Microorganisms (GCM) 10K type strain sequencing project: providing services to taxonomists for standard genome sequencing and annotation.</title>
        <authorList>
            <consortium name="The Broad Institute Genomics Platform"/>
            <consortium name="The Broad Institute Genome Sequencing Center for Infectious Disease"/>
            <person name="Wu L."/>
            <person name="Ma J."/>
        </authorList>
    </citation>
    <scope>NUCLEOTIDE SEQUENCE [LARGE SCALE GENOMIC DNA]</scope>
    <source>
        <strain evidence="6">JCM 17024</strain>
    </source>
</reference>
<dbReference type="SMART" id="SM00345">
    <property type="entry name" value="HTH_GNTR"/>
    <property type="match status" value="1"/>
</dbReference>
<dbReference type="CDD" id="cd07377">
    <property type="entry name" value="WHTH_GntR"/>
    <property type="match status" value="1"/>
</dbReference>
<dbReference type="PANTHER" id="PTHR43537">
    <property type="entry name" value="TRANSCRIPTIONAL REGULATOR, GNTR FAMILY"/>
    <property type="match status" value="1"/>
</dbReference>
<dbReference type="InterPro" id="IPR000524">
    <property type="entry name" value="Tscrpt_reg_HTH_GntR"/>
</dbReference>
<dbReference type="SUPFAM" id="SSF46785">
    <property type="entry name" value="Winged helix' DNA-binding domain"/>
    <property type="match status" value="1"/>
</dbReference>
<evidence type="ECO:0000256" key="3">
    <source>
        <dbReference type="ARBA" id="ARBA00023163"/>
    </source>
</evidence>
<protein>
    <submittedName>
        <fullName evidence="5">GntR family transcriptional regulator</fullName>
    </submittedName>
</protein>
<sequence>MMAGVERPRTGIRDNEVKKHLLAEGVFQLIAERIIDGDLAPGARIRDADLAAELSVSRTPVREALQRLERIGLVVMYPSRYTEVSSVTDDSVHAAREFAGYQAGIIARLACPRLTEDDLETLSELISEVSQHIDDPVACSQARHRVIDHLAAHAGNPLQQTLIDDATPALARALRALPLTPEQRPRVLTAYGRLEDALRGRNADAAERAFRAVYDVA</sequence>
<dbReference type="Pfam" id="PF07729">
    <property type="entry name" value="FCD"/>
    <property type="match status" value="1"/>
</dbReference>
<dbReference type="Pfam" id="PF00392">
    <property type="entry name" value="GntR"/>
    <property type="match status" value="1"/>
</dbReference>